<accession>A0ABQ5UTK6</accession>
<dbReference type="Proteomes" id="UP001161405">
    <property type="component" value="Unassembled WGS sequence"/>
</dbReference>
<organism evidence="2 3">
    <name type="scientific">Maritalea porphyrae</name>
    <dbReference type="NCBI Taxonomy" id="880732"/>
    <lineage>
        <taxon>Bacteria</taxon>
        <taxon>Pseudomonadati</taxon>
        <taxon>Pseudomonadota</taxon>
        <taxon>Alphaproteobacteria</taxon>
        <taxon>Hyphomicrobiales</taxon>
        <taxon>Devosiaceae</taxon>
        <taxon>Maritalea</taxon>
    </lineage>
</organism>
<dbReference type="InterPro" id="IPR011250">
    <property type="entry name" value="OMP/PagP_B-barrel"/>
</dbReference>
<gene>
    <name evidence="2" type="ORF">GCM10007879_27720</name>
</gene>
<keyword evidence="1" id="KW-0732">Signal</keyword>
<reference evidence="2" key="2">
    <citation type="submission" date="2023-01" db="EMBL/GenBank/DDBJ databases">
        <title>Draft genome sequence of Maritalea porphyrae strain NBRC 107169.</title>
        <authorList>
            <person name="Sun Q."/>
            <person name="Mori K."/>
        </authorList>
    </citation>
    <scope>NUCLEOTIDE SEQUENCE</scope>
    <source>
        <strain evidence="2">NBRC 107169</strain>
    </source>
</reference>
<dbReference type="EMBL" id="BSNI01000002">
    <property type="protein sequence ID" value="GLQ18523.1"/>
    <property type="molecule type" value="Genomic_DNA"/>
</dbReference>
<proteinExistence type="predicted"/>
<feature type="signal peptide" evidence="1">
    <location>
        <begin position="1"/>
        <end position="23"/>
    </location>
</feature>
<keyword evidence="3" id="KW-1185">Reference proteome</keyword>
<evidence type="ECO:0000256" key="1">
    <source>
        <dbReference type="SAM" id="SignalP"/>
    </source>
</evidence>
<name>A0ABQ5UTK6_9HYPH</name>
<feature type="chain" id="PRO_5046495746" description="Outer membrane protein beta-barrel domain-containing protein" evidence="1">
    <location>
        <begin position="24"/>
        <end position="175"/>
    </location>
</feature>
<evidence type="ECO:0000313" key="2">
    <source>
        <dbReference type="EMBL" id="GLQ18523.1"/>
    </source>
</evidence>
<evidence type="ECO:0008006" key="4">
    <source>
        <dbReference type="Google" id="ProtNLM"/>
    </source>
</evidence>
<dbReference type="RefSeq" id="WP_284365515.1">
    <property type="nucleotide sequence ID" value="NZ_BSNI01000002.1"/>
</dbReference>
<dbReference type="SUPFAM" id="SSF56925">
    <property type="entry name" value="OMPA-like"/>
    <property type="match status" value="1"/>
</dbReference>
<evidence type="ECO:0000313" key="3">
    <source>
        <dbReference type="Proteomes" id="UP001161405"/>
    </source>
</evidence>
<reference evidence="2" key="1">
    <citation type="journal article" date="2014" name="Int. J. Syst. Evol. Microbiol.">
        <title>Complete genome of a new Firmicutes species belonging to the dominant human colonic microbiota ('Ruminococcus bicirculans') reveals two chromosomes and a selective capacity to utilize plant glucans.</title>
        <authorList>
            <consortium name="NISC Comparative Sequencing Program"/>
            <person name="Wegmann U."/>
            <person name="Louis P."/>
            <person name="Goesmann A."/>
            <person name="Henrissat B."/>
            <person name="Duncan S.H."/>
            <person name="Flint H.J."/>
        </authorList>
    </citation>
    <scope>NUCLEOTIDE SEQUENCE</scope>
    <source>
        <strain evidence="2">NBRC 107169</strain>
    </source>
</reference>
<protein>
    <recommendedName>
        <fullName evidence="4">Outer membrane protein beta-barrel domain-containing protein</fullName>
    </recommendedName>
</protein>
<comment type="caution">
    <text evidence="2">The sequence shown here is derived from an EMBL/GenBank/DDBJ whole genome shotgun (WGS) entry which is preliminary data.</text>
</comment>
<sequence>MTLMKKISIATLAGVAMTAGAYAADPVVNYANDPAPTYAAPGFDWNGFYVGLNNAYVNSGGAEWAVGGLAGINIQDGFLVYGAELEANALISGGAITGGLYEATARAGYLVSDDVLLYGVGGGGFDNGTGVALVGGGMEFAVTQELTLGAEYNYLFNSGGTVGHEIDGKVRWYFN</sequence>